<name>A0A9P6G7E1_9PLEO</name>
<evidence type="ECO:0000313" key="4">
    <source>
        <dbReference type="EMBL" id="KAF9730098.1"/>
    </source>
</evidence>
<evidence type="ECO:0000313" key="5">
    <source>
        <dbReference type="Proteomes" id="UP000756921"/>
    </source>
</evidence>
<dbReference type="PROSITE" id="PS50088">
    <property type="entry name" value="ANK_REPEAT"/>
    <property type="match status" value="2"/>
</dbReference>
<dbReference type="AlphaFoldDB" id="A0A9P6G7E1"/>
<proteinExistence type="predicted"/>
<dbReference type="InterPro" id="IPR036770">
    <property type="entry name" value="Ankyrin_rpt-contain_sf"/>
</dbReference>
<dbReference type="SUPFAM" id="SSF48403">
    <property type="entry name" value="Ankyrin repeat"/>
    <property type="match status" value="1"/>
</dbReference>
<dbReference type="Proteomes" id="UP000756921">
    <property type="component" value="Unassembled WGS sequence"/>
</dbReference>
<evidence type="ECO:0000256" key="1">
    <source>
        <dbReference type="ARBA" id="ARBA00022737"/>
    </source>
</evidence>
<organism evidence="4 5">
    <name type="scientific">Paraphaeosphaeria minitans</name>
    <dbReference type="NCBI Taxonomy" id="565426"/>
    <lineage>
        <taxon>Eukaryota</taxon>
        <taxon>Fungi</taxon>
        <taxon>Dikarya</taxon>
        <taxon>Ascomycota</taxon>
        <taxon>Pezizomycotina</taxon>
        <taxon>Dothideomycetes</taxon>
        <taxon>Pleosporomycetidae</taxon>
        <taxon>Pleosporales</taxon>
        <taxon>Massarineae</taxon>
        <taxon>Didymosphaeriaceae</taxon>
        <taxon>Paraphaeosphaeria</taxon>
    </lineage>
</organism>
<comment type="caution">
    <text evidence="4">The sequence shown here is derived from an EMBL/GenBank/DDBJ whole genome shotgun (WGS) entry which is preliminary data.</text>
</comment>
<dbReference type="SMART" id="SM00248">
    <property type="entry name" value="ANK"/>
    <property type="match status" value="4"/>
</dbReference>
<feature type="repeat" description="ANK" evidence="3">
    <location>
        <begin position="160"/>
        <end position="192"/>
    </location>
</feature>
<evidence type="ECO:0000256" key="3">
    <source>
        <dbReference type="PROSITE-ProRule" id="PRU00023"/>
    </source>
</evidence>
<dbReference type="EMBL" id="WJXW01000015">
    <property type="protein sequence ID" value="KAF9730098.1"/>
    <property type="molecule type" value="Genomic_DNA"/>
</dbReference>
<dbReference type="OrthoDB" id="5431422at2759"/>
<evidence type="ECO:0000256" key="2">
    <source>
        <dbReference type="ARBA" id="ARBA00023043"/>
    </source>
</evidence>
<keyword evidence="2 3" id="KW-0040">ANK repeat</keyword>
<accession>A0A9P6G7E1</accession>
<dbReference type="PANTHER" id="PTHR24134:SF9">
    <property type="entry name" value="ANKYRIN REPEAT AND SOCS BOX PROTEIN 8"/>
    <property type="match status" value="1"/>
</dbReference>
<keyword evidence="1" id="KW-0677">Repeat</keyword>
<dbReference type="Pfam" id="PF12796">
    <property type="entry name" value="Ank_2"/>
    <property type="match status" value="1"/>
</dbReference>
<gene>
    <name evidence="4" type="ORF">PMIN01_12031</name>
</gene>
<dbReference type="Gene3D" id="1.25.40.20">
    <property type="entry name" value="Ankyrin repeat-containing domain"/>
    <property type="match status" value="1"/>
</dbReference>
<dbReference type="PANTHER" id="PTHR24134">
    <property type="entry name" value="ANKYRIN REPEAT-CONTAINING PROTEIN DDB_G0279043"/>
    <property type="match status" value="1"/>
</dbReference>
<sequence length="252" mass="27752">MMVKFLLKQGALVDEESYNHVWDFSARMKCSHKESTELACITSNPPSLDHEEWEEAHRFPLAHRIVTLRDAMLLQDELEDNPNAVAEKDASGRTALDWAAALGRVPEMRLLLDYGAQVNTMDNSGRSAVLHAVDSSNAAALRTLLDSGAFPDPEVPRGLFRSSPLNAATFGGKLDMVELLIQSGAAVCAVNPEGRSPVATAIRYNKHDELKYLIRECKPFELRGIQNLYSSRTTADMTTTTTILAVALSNDH</sequence>
<keyword evidence="5" id="KW-1185">Reference proteome</keyword>
<feature type="repeat" description="ANK" evidence="3">
    <location>
        <begin position="91"/>
        <end position="123"/>
    </location>
</feature>
<dbReference type="Pfam" id="PF00023">
    <property type="entry name" value="Ank"/>
    <property type="match status" value="1"/>
</dbReference>
<dbReference type="PROSITE" id="PS50297">
    <property type="entry name" value="ANK_REP_REGION"/>
    <property type="match status" value="1"/>
</dbReference>
<reference evidence="4" key="1">
    <citation type="journal article" date="2020" name="Mol. Plant Microbe Interact.">
        <title>Genome Sequence of the Biocontrol Agent Coniothyrium minitans strain Conio (IMI 134523).</title>
        <authorList>
            <person name="Patel D."/>
            <person name="Shittu T.A."/>
            <person name="Baroncelli R."/>
            <person name="Muthumeenakshi S."/>
            <person name="Osborne T.H."/>
            <person name="Janganan T.K."/>
            <person name="Sreenivasaprasad S."/>
        </authorList>
    </citation>
    <scope>NUCLEOTIDE SEQUENCE</scope>
    <source>
        <strain evidence="4">Conio</strain>
    </source>
</reference>
<dbReference type="InterPro" id="IPR002110">
    <property type="entry name" value="Ankyrin_rpt"/>
</dbReference>
<protein>
    <submittedName>
        <fullName evidence="4">Ankyrin repeat containing protein</fullName>
    </submittedName>
</protein>